<organism evidence="2 3">
    <name type="scientific">Paralimibaculum aggregatum</name>
    <dbReference type="NCBI Taxonomy" id="3036245"/>
    <lineage>
        <taxon>Bacteria</taxon>
        <taxon>Pseudomonadati</taxon>
        <taxon>Pseudomonadota</taxon>
        <taxon>Alphaproteobacteria</taxon>
        <taxon>Rhodobacterales</taxon>
        <taxon>Paracoccaceae</taxon>
        <taxon>Paralimibaculum</taxon>
    </lineage>
</organism>
<feature type="signal peptide" evidence="1">
    <location>
        <begin position="1"/>
        <end position="20"/>
    </location>
</feature>
<sequence length="227" mass="22890">MTNLQAGGIAMMAAATLALGAERGAAATFDLTGAGPDMATLVLSVDGIGLTISPAGSTGTPSITQNAGGIGVIGTAGAMITDGVAEIDSRLTVLGFSYGNDVILTFDQVVELDLLSFGNFEDGDDFGLVVDGNTLFGANAVSQADLGVDDMLELAAELTLAERTGTVFRLNTAVVDGGPFGTDDVDSFLLSEVTVTASSSEIPVPPALPLMLGALALLGYRARGRRS</sequence>
<reference evidence="2 3" key="1">
    <citation type="submission" date="2023-04" db="EMBL/GenBank/DDBJ databases">
        <title>Marinoamorphus aggregata gen. nov., sp. Nov., isolate from tissue of brittle star Ophioplocus japonicus.</title>
        <authorList>
            <person name="Kawano K."/>
            <person name="Sawayama S."/>
            <person name="Nakagawa S."/>
        </authorList>
    </citation>
    <scope>NUCLEOTIDE SEQUENCE [LARGE SCALE GENOMIC DNA]</scope>
    <source>
        <strain evidence="2 3">NKW23</strain>
    </source>
</reference>
<evidence type="ECO:0008006" key="4">
    <source>
        <dbReference type="Google" id="ProtNLM"/>
    </source>
</evidence>
<accession>A0ABQ6LH41</accession>
<name>A0ABQ6LH41_9RHOB</name>
<dbReference type="Proteomes" id="UP001239909">
    <property type="component" value="Unassembled WGS sequence"/>
</dbReference>
<keyword evidence="3" id="KW-1185">Reference proteome</keyword>
<comment type="caution">
    <text evidence="2">The sequence shown here is derived from an EMBL/GenBank/DDBJ whole genome shotgun (WGS) entry which is preliminary data.</text>
</comment>
<keyword evidence="1" id="KW-0732">Signal</keyword>
<proteinExistence type="predicted"/>
<evidence type="ECO:0000313" key="3">
    <source>
        <dbReference type="Proteomes" id="UP001239909"/>
    </source>
</evidence>
<protein>
    <recommendedName>
        <fullName evidence="4">Secreted protein</fullName>
    </recommendedName>
</protein>
<evidence type="ECO:0000256" key="1">
    <source>
        <dbReference type="SAM" id="SignalP"/>
    </source>
</evidence>
<dbReference type="EMBL" id="BSYI01000003">
    <property type="protein sequence ID" value="GMG81414.1"/>
    <property type="molecule type" value="Genomic_DNA"/>
</dbReference>
<gene>
    <name evidence="2" type="ORF">LNKW23_06270</name>
</gene>
<evidence type="ECO:0000313" key="2">
    <source>
        <dbReference type="EMBL" id="GMG81414.1"/>
    </source>
</evidence>
<dbReference type="RefSeq" id="WP_285670069.1">
    <property type="nucleotide sequence ID" value="NZ_BSYI01000003.1"/>
</dbReference>
<feature type="chain" id="PRO_5046817463" description="Secreted protein" evidence="1">
    <location>
        <begin position="21"/>
        <end position="227"/>
    </location>
</feature>